<feature type="domain" description="TonB-dependent receptor-like beta-barrel" evidence="14">
    <location>
        <begin position="278"/>
        <end position="733"/>
    </location>
</feature>
<dbReference type="InterPro" id="IPR000531">
    <property type="entry name" value="Beta-barrel_TonB"/>
</dbReference>
<evidence type="ECO:0000256" key="6">
    <source>
        <dbReference type="ARBA" id="ARBA00023065"/>
    </source>
</evidence>
<comment type="subcellular location">
    <subcellularLocation>
        <location evidence="1 10">Cell outer membrane</location>
        <topology evidence="1 10">Multi-pass membrane protein</topology>
    </subcellularLocation>
</comment>
<dbReference type="AlphaFoldDB" id="A0A9X2WFK8"/>
<dbReference type="GO" id="GO:0044718">
    <property type="term" value="P:siderophore transmembrane transport"/>
    <property type="evidence" value="ECO:0007669"/>
    <property type="project" value="TreeGrafter"/>
</dbReference>
<feature type="domain" description="TonB-dependent receptor plug" evidence="15">
    <location>
        <begin position="49"/>
        <end position="162"/>
    </location>
</feature>
<protein>
    <submittedName>
        <fullName evidence="16">TonB-dependent receptor</fullName>
    </submittedName>
</protein>
<dbReference type="Gene3D" id="2.170.130.10">
    <property type="entry name" value="TonB-dependent receptor, plug domain"/>
    <property type="match status" value="1"/>
</dbReference>
<evidence type="ECO:0000256" key="12">
    <source>
        <dbReference type="SAM" id="MobiDB-lite"/>
    </source>
</evidence>
<evidence type="ECO:0000313" key="17">
    <source>
        <dbReference type="Proteomes" id="UP001147830"/>
    </source>
</evidence>
<evidence type="ECO:0000259" key="15">
    <source>
        <dbReference type="Pfam" id="PF07715"/>
    </source>
</evidence>
<dbReference type="EMBL" id="JAOANI010000019">
    <property type="protein sequence ID" value="MCT7359512.1"/>
    <property type="molecule type" value="Genomic_DNA"/>
</dbReference>
<evidence type="ECO:0000256" key="3">
    <source>
        <dbReference type="ARBA" id="ARBA00022452"/>
    </source>
</evidence>
<dbReference type="Proteomes" id="UP001147830">
    <property type="component" value="Unassembled WGS sequence"/>
</dbReference>
<evidence type="ECO:0000256" key="1">
    <source>
        <dbReference type="ARBA" id="ARBA00004571"/>
    </source>
</evidence>
<keyword evidence="7 11" id="KW-0798">TonB box</keyword>
<evidence type="ECO:0000256" key="5">
    <source>
        <dbReference type="ARBA" id="ARBA00022729"/>
    </source>
</evidence>
<dbReference type="RefSeq" id="WP_260976380.1">
    <property type="nucleotide sequence ID" value="NZ_JAOANI010000019.1"/>
</dbReference>
<keyword evidence="6" id="KW-0406">Ion transport</keyword>
<name>A0A9X2WFK8_9GAMM</name>
<dbReference type="Pfam" id="PF07715">
    <property type="entry name" value="Plug"/>
    <property type="match status" value="1"/>
</dbReference>
<dbReference type="InterPro" id="IPR012910">
    <property type="entry name" value="Plug_dom"/>
</dbReference>
<dbReference type="PANTHER" id="PTHR30069:SF53">
    <property type="entry name" value="COLICIN I RECEPTOR-RELATED"/>
    <property type="match status" value="1"/>
</dbReference>
<dbReference type="InterPro" id="IPR036942">
    <property type="entry name" value="Beta-barrel_TonB_sf"/>
</dbReference>
<dbReference type="CDD" id="cd01347">
    <property type="entry name" value="ligand_gated_channel"/>
    <property type="match status" value="1"/>
</dbReference>
<reference evidence="16" key="2">
    <citation type="submission" date="2022-08" db="EMBL/GenBank/DDBJ databases">
        <authorList>
            <person name="Dong C."/>
        </authorList>
    </citation>
    <scope>NUCLEOTIDE SEQUENCE</scope>
    <source>
        <strain evidence="16">59MF3M-4</strain>
    </source>
</reference>
<keyword evidence="9 10" id="KW-0998">Cell outer membrane</keyword>
<evidence type="ECO:0000256" key="4">
    <source>
        <dbReference type="ARBA" id="ARBA00022692"/>
    </source>
</evidence>
<evidence type="ECO:0000256" key="9">
    <source>
        <dbReference type="ARBA" id="ARBA00023237"/>
    </source>
</evidence>
<comment type="caution">
    <text evidence="16">The sequence shown here is derived from an EMBL/GenBank/DDBJ whole genome shotgun (WGS) entry which is preliminary data.</text>
</comment>
<dbReference type="PANTHER" id="PTHR30069">
    <property type="entry name" value="TONB-DEPENDENT OUTER MEMBRANE RECEPTOR"/>
    <property type="match status" value="1"/>
</dbReference>
<keyword evidence="5 13" id="KW-0732">Signal</keyword>
<evidence type="ECO:0000256" key="2">
    <source>
        <dbReference type="ARBA" id="ARBA00022448"/>
    </source>
</evidence>
<dbReference type="SUPFAM" id="SSF56935">
    <property type="entry name" value="Porins"/>
    <property type="match status" value="1"/>
</dbReference>
<dbReference type="Gene3D" id="2.40.170.20">
    <property type="entry name" value="TonB-dependent receptor, beta-barrel domain"/>
    <property type="match status" value="1"/>
</dbReference>
<evidence type="ECO:0000256" key="13">
    <source>
        <dbReference type="SAM" id="SignalP"/>
    </source>
</evidence>
<keyword evidence="3 10" id="KW-1134">Transmembrane beta strand</keyword>
<reference evidence="16" key="1">
    <citation type="journal article" date="2022" name="Front. Microbiol.">
        <title>Genome-based taxonomic rearrangement of Oceanobacter-related bacteria including the description of Thalassolituus hydrocarbonoclasticus sp. nov. and Thalassolituus pacificus sp. nov. and emended description of the genus Thalassolituus.</title>
        <authorList>
            <person name="Dong C."/>
            <person name="Wei L."/>
            <person name="Wang J."/>
            <person name="Lai Q."/>
            <person name="Huang Z."/>
            <person name="Shao Z."/>
        </authorList>
    </citation>
    <scope>NUCLEOTIDE SEQUENCE</scope>
    <source>
        <strain evidence="16">59MF3M-4</strain>
    </source>
</reference>
<feature type="region of interest" description="Disordered" evidence="12">
    <location>
        <begin position="222"/>
        <end position="250"/>
    </location>
</feature>
<dbReference type="GO" id="GO:0015344">
    <property type="term" value="F:siderophore uptake transmembrane transporter activity"/>
    <property type="evidence" value="ECO:0007669"/>
    <property type="project" value="TreeGrafter"/>
</dbReference>
<keyword evidence="8 10" id="KW-0472">Membrane</keyword>
<feature type="chain" id="PRO_5040843504" evidence="13">
    <location>
        <begin position="26"/>
        <end position="787"/>
    </location>
</feature>
<evidence type="ECO:0000313" key="16">
    <source>
        <dbReference type="EMBL" id="MCT7359512.1"/>
    </source>
</evidence>
<dbReference type="GO" id="GO:0009279">
    <property type="term" value="C:cell outer membrane"/>
    <property type="evidence" value="ECO:0007669"/>
    <property type="project" value="UniProtKB-SubCell"/>
</dbReference>
<keyword evidence="17" id="KW-1185">Reference proteome</keyword>
<keyword evidence="4 10" id="KW-0812">Transmembrane</keyword>
<dbReference type="Pfam" id="PF00593">
    <property type="entry name" value="TonB_dep_Rec_b-barrel"/>
    <property type="match status" value="1"/>
</dbReference>
<sequence>MIRPTFWRQAVLPAAIALASFSVQADQTEKDSVDLSKMVVSAAGFEQKVVEAPASISVITQEDLRSRPYMTLLDAVRELEGVDIGETRDKTGQGSVSIRGMGADYTLLLIDGRRQNNHGDIYPNNFGGNQFNHVPPLDAIERIEVIRGPASTLYGADALGGVINIITKKVTDEWAGSVTLGRSFQEQDEYGNDTTADFSLMGPAIKDVLGIELRGSFYQRDASEPEYEDATDPAGVSHTRTLGFGSGGKTTDNTNTNLGFGVNWKPATNQTLTFDIDQSKQTYDNKPLADGSFPLGTVDSIDTLWRARGGQVQPRVGYAKDQEFTRDQWAIAHEGEWSFGSSWVSLQHISTANEGRTVPFSVSERELLQQMYDGTGAYAGLTVDERKTIAAETFLPRPKRTMESSQYTLDAKVDMPVNDFYGHHQVVVGGQVIVAELKDGVFGLEGGDAGSETSDFTMYSLFAEDNWSMLDDFTLTTGVRYDNHDVFGSNVSPRLYGVYNLDLSWTVKGGVATGYKTPKTTDLFNGITGFGGQGTMPFAGNPDLEPEKSVNSELALYWEAMEGGHNFNVTAFHNKFKDKIASGDRVPTCASTNGAKPCVNLGEYETLNYTSWSQKINIDEALVRGAEVAARWQMSEALSLRANYTYTDSKQLSGGEKGQPLTNSAKHMSNLTLGWDINDKANVYLTSETRSSRFRDVDEDGNALYFKNYNVLHLGASYEISANLSVTGRINNLLDEDFTSYQTRFEDGVEGDAADGDYDDDGEITYIDDYNNKDKRRNLWLGVNYQF</sequence>
<evidence type="ECO:0000256" key="8">
    <source>
        <dbReference type="ARBA" id="ARBA00023136"/>
    </source>
</evidence>
<accession>A0A9X2WFK8</accession>
<evidence type="ECO:0000259" key="14">
    <source>
        <dbReference type="Pfam" id="PF00593"/>
    </source>
</evidence>
<evidence type="ECO:0000256" key="7">
    <source>
        <dbReference type="ARBA" id="ARBA00023077"/>
    </source>
</evidence>
<dbReference type="PROSITE" id="PS52016">
    <property type="entry name" value="TONB_DEPENDENT_REC_3"/>
    <property type="match status" value="1"/>
</dbReference>
<keyword evidence="16" id="KW-0675">Receptor</keyword>
<organism evidence="16 17">
    <name type="scientific">Thalassolituus pacificus</name>
    <dbReference type="NCBI Taxonomy" id="2975440"/>
    <lineage>
        <taxon>Bacteria</taxon>
        <taxon>Pseudomonadati</taxon>
        <taxon>Pseudomonadota</taxon>
        <taxon>Gammaproteobacteria</taxon>
        <taxon>Oceanospirillales</taxon>
        <taxon>Oceanospirillaceae</taxon>
        <taxon>Thalassolituus</taxon>
    </lineage>
</organism>
<dbReference type="InterPro" id="IPR037066">
    <property type="entry name" value="Plug_dom_sf"/>
</dbReference>
<evidence type="ECO:0000256" key="11">
    <source>
        <dbReference type="RuleBase" id="RU003357"/>
    </source>
</evidence>
<proteinExistence type="inferred from homology"/>
<evidence type="ECO:0000256" key="10">
    <source>
        <dbReference type="PROSITE-ProRule" id="PRU01360"/>
    </source>
</evidence>
<feature type="signal peptide" evidence="13">
    <location>
        <begin position="1"/>
        <end position="25"/>
    </location>
</feature>
<gene>
    <name evidence="16" type="ORF">NYR02_10800</name>
</gene>
<keyword evidence="2 10" id="KW-0813">Transport</keyword>
<dbReference type="InterPro" id="IPR039426">
    <property type="entry name" value="TonB-dep_rcpt-like"/>
</dbReference>
<comment type="similarity">
    <text evidence="10 11">Belongs to the TonB-dependent receptor family.</text>
</comment>